<dbReference type="InterPro" id="IPR014001">
    <property type="entry name" value="Helicase_ATP-bd"/>
</dbReference>
<dbReference type="InterPro" id="IPR027417">
    <property type="entry name" value="P-loop_NTPase"/>
</dbReference>
<dbReference type="Proteomes" id="UP000007797">
    <property type="component" value="Unassembled WGS sequence"/>
</dbReference>
<dbReference type="InterPro" id="IPR051363">
    <property type="entry name" value="RLR_Helicase"/>
</dbReference>
<dbReference type="SUPFAM" id="SSF52540">
    <property type="entry name" value="P-loop containing nucleoside triphosphate hydrolases"/>
    <property type="match status" value="1"/>
</dbReference>
<evidence type="ECO:0000259" key="3">
    <source>
        <dbReference type="PROSITE" id="PS50137"/>
    </source>
</evidence>
<evidence type="ECO:0000259" key="4">
    <source>
        <dbReference type="PROSITE" id="PS51192"/>
    </source>
</evidence>
<keyword evidence="7" id="KW-1185">Reference proteome</keyword>
<evidence type="ECO:0000256" key="2">
    <source>
        <dbReference type="SAM" id="MobiDB-lite"/>
    </source>
</evidence>
<dbReference type="SUPFAM" id="SSF54768">
    <property type="entry name" value="dsRNA-binding domain-like"/>
    <property type="match status" value="1"/>
</dbReference>
<dbReference type="OrthoDB" id="416741at2759"/>
<feature type="domain" description="Helicase C-terminal" evidence="5">
    <location>
        <begin position="496"/>
        <end position="685"/>
    </location>
</feature>
<dbReference type="GO" id="GO:0003723">
    <property type="term" value="F:RNA binding"/>
    <property type="evidence" value="ECO:0007669"/>
    <property type="project" value="UniProtKB-UniRule"/>
</dbReference>
<keyword evidence="1" id="KW-0694">RNA-binding</keyword>
<dbReference type="GO" id="GO:0005737">
    <property type="term" value="C:cytoplasm"/>
    <property type="evidence" value="ECO:0007669"/>
    <property type="project" value="TreeGrafter"/>
</dbReference>
<feature type="compositionally biased region" description="Acidic residues" evidence="2">
    <location>
        <begin position="393"/>
        <end position="406"/>
    </location>
</feature>
<feature type="compositionally biased region" description="Low complexity" evidence="2">
    <location>
        <begin position="407"/>
        <end position="416"/>
    </location>
</feature>
<evidence type="ECO:0000313" key="6">
    <source>
        <dbReference type="EMBL" id="EGG13599.1"/>
    </source>
</evidence>
<dbReference type="InterPro" id="IPR014720">
    <property type="entry name" value="dsRBD_dom"/>
</dbReference>
<gene>
    <name evidence="6" type="primary">helF</name>
    <name evidence="6" type="ORF">DFA_11360</name>
</gene>
<dbReference type="PROSITE" id="PS51194">
    <property type="entry name" value="HELICASE_CTER"/>
    <property type="match status" value="1"/>
</dbReference>
<keyword evidence="6" id="KW-0378">Hydrolase</keyword>
<name>F4QCG4_CACFS</name>
<proteinExistence type="predicted"/>
<dbReference type="InterPro" id="IPR001650">
    <property type="entry name" value="Helicase_C-like"/>
</dbReference>
<feature type="region of interest" description="Disordered" evidence="2">
    <location>
        <begin position="391"/>
        <end position="416"/>
    </location>
</feature>
<keyword evidence="6" id="KW-0547">Nucleotide-binding</keyword>
<dbReference type="OMA" id="QFERNIT"/>
<evidence type="ECO:0000259" key="5">
    <source>
        <dbReference type="PROSITE" id="PS51194"/>
    </source>
</evidence>
<dbReference type="SMART" id="SM00490">
    <property type="entry name" value="HELICc"/>
    <property type="match status" value="1"/>
</dbReference>
<dbReference type="KEGG" id="dfa:DFA_11360"/>
<dbReference type="EMBL" id="GL883029">
    <property type="protein sequence ID" value="EGG13599.1"/>
    <property type="molecule type" value="Genomic_DNA"/>
</dbReference>
<dbReference type="GO" id="GO:0004386">
    <property type="term" value="F:helicase activity"/>
    <property type="evidence" value="ECO:0007669"/>
    <property type="project" value="UniProtKB-KW"/>
</dbReference>
<organism evidence="6 7">
    <name type="scientific">Cavenderia fasciculata</name>
    <name type="common">Slime mold</name>
    <name type="synonym">Dictyostelium fasciculatum</name>
    <dbReference type="NCBI Taxonomy" id="261658"/>
    <lineage>
        <taxon>Eukaryota</taxon>
        <taxon>Amoebozoa</taxon>
        <taxon>Evosea</taxon>
        <taxon>Eumycetozoa</taxon>
        <taxon>Dictyostelia</taxon>
        <taxon>Acytosteliales</taxon>
        <taxon>Cavenderiaceae</taxon>
        <taxon>Cavenderia</taxon>
    </lineage>
</organism>
<dbReference type="Gene3D" id="3.30.160.20">
    <property type="match status" value="1"/>
</dbReference>
<dbReference type="PANTHER" id="PTHR14074:SF16">
    <property type="entry name" value="ANTIVIRAL INNATE IMMUNE RESPONSE RECEPTOR RIG-I"/>
    <property type="match status" value="1"/>
</dbReference>
<keyword evidence="6" id="KW-0067">ATP-binding</keyword>
<dbReference type="PROSITE" id="PS51192">
    <property type="entry name" value="HELICASE_ATP_BIND_1"/>
    <property type="match status" value="1"/>
</dbReference>
<feature type="domain" description="DRBM" evidence="3">
    <location>
        <begin position="6"/>
        <end position="74"/>
    </location>
</feature>
<feature type="domain" description="Helicase ATP-binding" evidence="4">
    <location>
        <begin position="195"/>
        <end position="315"/>
    </location>
</feature>
<dbReference type="SMART" id="SM00358">
    <property type="entry name" value="DSRM"/>
    <property type="match status" value="2"/>
</dbReference>
<dbReference type="STRING" id="1054147.F4QCG4"/>
<evidence type="ECO:0000256" key="1">
    <source>
        <dbReference type="PROSITE-ProRule" id="PRU00266"/>
    </source>
</evidence>
<dbReference type="PROSITE" id="PS50137">
    <property type="entry name" value="DS_RBD"/>
    <property type="match status" value="1"/>
</dbReference>
<accession>F4QCG4</accession>
<evidence type="ECO:0000313" key="7">
    <source>
        <dbReference type="Proteomes" id="UP000007797"/>
    </source>
</evidence>
<dbReference type="GeneID" id="14865735"/>
<keyword evidence="6" id="KW-0347">Helicase</keyword>
<dbReference type="RefSeq" id="XP_004350303.1">
    <property type="nucleotide sequence ID" value="XM_004350253.1"/>
</dbReference>
<dbReference type="PANTHER" id="PTHR14074">
    <property type="entry name" value="HELICASE WITH DEATH DOMAIN-RELATED"/>
    <property type="match status" value="1"/>
</dbReference>
<protein>
    <submittedName>
        <fullName evidence="6">RNA helicase</fullName>
    </submittedName>
</protein>
<reference evidence="7" key="1">
    <citation type="journal article" date="2011" name="Genome Res.">
        <title>Phylogeny-wide analysis of social amoeba genomes highlights ancient origins for complex intercellular communication.</title>
        <authorList>
            <person name="Heidel A.J."/>
            <person name="Lawal H.M."/>
            <person name="Felder M."/>
            <person name="Schilde C."/>
            <person name="Helps N.R."/>
            <person name="Tunggal B."/>
            <person name="Rivero F."/>
            <person name="John U."/>
            <person name="Schleicher M."/>
            <person name="Eichinger L."/>
            <person name="Platzer M."/>
            <person name="Noegel A.A."/>
            <person name="Schaap P."/>
            <person name="Gloeckner G."/>
        </authorList>
    </citation>
    <scope>NUCLEOTIDE SEQUENCE [LARGE SCALE GENOMIC DNA]</scope>
    <source>
        <strain evidence="7">SH3</strain>
    </source>
</reference>
<dbReference type="Pfam" id="PF00035">
    <property type="entry name" value="dsrm"/>
    <property type="match status" value="1"/>
</dbReference>
<dbReference type="Gene3D" id="3.40.50.300">
    <property type="entry name" value="P-loop containing nucleotide triphosphate hydrolases"/>
    <property type="match status" value="2"/>
</dbReference>
<sequence>MNISDTAKNSLQEYCQKNKLTLPTYDVTTTCQDHAKKFMCKVKVQGHQYNSLWMDNKKDAEKHAATVALVELSKGGHKRLMAPPPRNLSPSHDNQLAVVTKNMDTLNINLNHGHNRNYGLEVDPIYDIKLNQTTGLFDYGKIEFYSPLKQSIVDIEVADDAMFKTKDKMREHLDEKMKATLAVELLQLTENPIERIPLVTQQTKVIKDETGLDVIGLHGDSNSTILDSKHDVLVIIGALFINLIQKDHLNLSDYCIIVVDEAHHIVKDHPFAVLLREYYTKLGKSLQPRIMGLTASPAGKADFFSTLLSLKVMSRVSQCRIVTPLPHSVQEIKKHQNQKDMRIEELSVNKNEQFLITLISRLTQWVKDRFQVKINVPAGLEELFNAGKADQYENQDIDPEEPDTDDYTISTTSSSSKGGLNANLTQIVNLFVAKCIEFLKYGSHMDKEMPPNIKEYCIRLAEKAKFLTPEVKKEVVLQIQSITHSSDNENSTNICKLDKALEILEEHNALHQADPSKDQFRAILFVKTRDSAHQLGEILNNISNKSTRYSFTKCVTVVGHGSNTDGGMSTSKQKEVVEAFRTGKANVVVTTNVLEEGLDVPECNLVIRIDAPSTVTALIQSRGRARHRNSEFVAIIKTIEGHSYRRFLMHEQLLQETIEFLRTGVIPESLSHSIDNTYYYKKELEEIVQKCKSADFDLGFQIKTFSIGNVNSPKFQSILSLATANYQESATAPSKKESREAVCRQVMESFTIYKIIASMN</sequence>
<dbReference type="AlphaFoldDB" id="F4QCG4"/>
<dbReference type="Pfam" id="PF00271">
    <property type="entry name" value="Helicase_C"/>
    <property type="match status" value="1"/>
</dbReference>